<organism evidence="1 2">
    <name type="scientific">Segatella oulorum F0390</name>
    <dbReference type="NCBI Taxonomy" id="702438"/>
    <lineage>
        <taxon>Bacteria</taxon>
        <taxon>Pseudomonadati</taxon>
        <taxon>Bacteroidota</taxon>
        <taxon>Bacteroidia</taxon>
        <taxon>Bacteroidales</taxon>
        <taxon>Prevotellaceae</taxon>
        <taxon>Segatella</taxon>
    </lineage>
</organism>
<name>G1WAZ4_9BACT</name>
<proteinExistence type="predicted"/>
<accession>G1WAZ4</accession>
<evidence type="ECO:0000313" key="2">
    <source>
        <dbReference type="Proteomes" id="UP000005141"/>
    </source>
</evidence>
<feature type="non-terminal residue" evidence="1">
    <location>
        <position position="43"/>
    </location>
</feature>
<keyword evidence="2" id="KW-1185">Reference proteome</keyword>
<sequence>MLLLLLFEGALLSGTIHEVFKRGIDVEQLKQQQANERADGKHH</sequence>
<comment type="caution">
    <text evidence="1">The sequence shown here is derived from an EMBL/GenBank/DDBJ whole genome shotgun (WGS) entry which is preliminary data.</text>
</comment>
<reference evidence="1 2" key="1">
    <citation type="submission" date="2011-07" db="EMBL/GenBank/DDBJ databases">
        <title>The Genome Sequence of Prevotella oulorum F0390.</title>
        <authorList>
            <consortium name="The Broad Institute Genome Sequencing Platform"/>
            <consortium name="The Broad Institute Genome Sequencing Center for Infectious Disease"/>
            <person name="Earl A."/>
            <person name="Ward D."/>
            <person name="Feldgarden M."/>
            <person name="Gevers D."/>
            <person name="Izard J."/>
            <person name="Ganesan A."/>
            <person name="Baranova O.V."/>
            <person name="Blanton J.M."/>
            <person name="Tanner A.C."/>
            <person name="Dewhirst F.E."/>
            <person name="Young S.K."/>
            <person name="Zeng Q."/>
            <person name="Gargeya S."/>
            <person name="Fitzgerald M."/>
            <person name="Haas B."/>
            <person name="Abouelleil A."/>
            <person name="Alvarado L."/>
            <person name="Arachchi H.M."/>
            <person name="Berlin A."/>
            <person name="Brown A."/>
            <person name="Chapman S.B."/>
            <person name="Chen Z."/>
            <person name="Dunbar C."/>
            <person name="Freedman E."/>
            <person name="Gearin G."/>
            <person name="Gellesch M."/>
            <person name="Goldberg J."/>
            <person name="Griggs A."/>
            <person name="Gujja S."/>
            <person name="Heiman D."/>
            <person name="Howarth C."/>
            <person name="Larson L."/>
            <person name="Lui A."/>
            <person name="MacDonald P.J.P."/>
            <person name="Mehta T."/>
            <person name="Montmayeur A."/>
            <person name="Murphy C."/>
            <person name="Neiman D."/>
            <person name="Pearson M."/>
            <person name="Priest M."/>
            <person name="Roberts A."/>
            <person name="Saif S."/>
            <person name="Shea T."/>
            <person name="Shenoy N."/>
            <person name="Sisk P."/>
            <person name="Stolte C."/>
            <person name="Sykes S."/>
            <person name="Wortman J."/>
            <person name="Nusbaum C."/>
            <person name="Birren B."/>
        </authorList>
    </citation>
    <scope>NUCLEOTIDE SEQUENCE [LARGE SCALE GENOMIC DNA]</scope>
    <source>
        <strain evidence="1 2">F0390</strain>
    </source>
</reference>
<evidence type="ECO:0000313" key="1">
    <source>
        <dbReference type="EMBL" id="EGV32540.1"/>
    </source>
</evidence>
<dbReference type="HOGENOM" id="CLU_3244067_0_0_10"/>
<protein>
    <submittedName>
        <fullName evidence="1">Uncharacterized protein</fullName>
    </submittedName>
</protein>
<gene>
    <name evidence="1" type="ORF">HMPREF9431_00995</name>
</gene>
<dbReference type="EMBL" id="ADGI01000032">
    <property type="protein sequence ID" value="EGV32540.1"/>
    <property type="molecule type" value="Genomic_DNA"/>
</dbReference>
<dbReference type="AlphaFoldDB" id="G1WAZ4"/>
<dbReference type="Proteomes" id="UP000005141">
    <property type="component" value="Unassembled WGS sequence"/>
</dbReference>